<evidence type="ECO:0000256" key="4">
    <source>
        <dbReference type="ARBA" id="ARBA00022692"/>
    </source>
</evidence>
<dbReference type="PANTHER" id="PTHR43227:SF11">
    <property type="entry name" value="BLL4140 PROTEIN"/>
    <property type="match status" value="1"/>
</dbReference>
<evidence type="ECO:0000256" key="6">
    <source>
        <dbReference type="ARBA" id="ARBA00023136"/>
    </source>
</evidence>
<evidence type="ECO:0000256" key="2">
    <source>
        <dbReference type="ARBA" id="ARBA00022448"/>
    </source>
</evidence>
<keyword evidence="2 7" id="KW-0813">Transport</keyword>
<keyword evidence="10" id="KW-1185">Reference proteome</keyword>
<dbReference type="Pfam" id="PF00528">
    <property type="entry name" value="BPD_transp_1"/>
    <property type="match status" value="1"/>
</dbReference>
<dbReference type="GO" id="GO:0055085">
    <property type="term" value="P:transmembrane transport"/>
    <property type="evidence" value="ECO:0007669"/>
    <property type="project" value="InterPro"/>
</dbReference>
<evidence type="ECO:0000256" key="7">
    <source>
        <dbReference type="RuleBase" id="RU363032"/>
    </source>
</evidence>
<accession>A0A9X4L5K8</accession>
<feature type="transmembrane region" description="Helical" evidence="7">
    <location>
        <begin position="207"/>
        <end position="233"/>
    </location>
</feature>
<dbReference type="CDD" id="cd06261">
    <property type="entry name" value="TM_PBP2"/>
    <property type="match status" value="1"/>
</dbReference>
<organism evidence="9 10">
    <name type="scientific">Cohnella rhizosphaerae</name>
    <dbReference type="NCBI Taxonomy" id="1457232"/>
    <lineage>
        <taxon>Bacteria</taxon>
        <taxon>Bacillati</taxon>
        <taxon>Bacillota</taxon>
        <taxon>Bacilli</taxon>
        <taxon>Bacillales</taxon>
        <taxon>Paenibacillaceae</taxon>
        <taxon>Cohnella</taxon>
    </lineage>
</organism>
<dbReference type="InterPro" id="IPR050809">
    <property type="entry name" value="UgpAE/MalFG_permease"/>
</dbReference>
<dbReference type="EMBL" id="JAPDIA010000009">
    <property type="protein sequence ID" value="MDG0814314.1"/>
    <property type="molecule type" value="Genomic_DNA"/>
</dbReference>
<evidence type="ECO:0000256" key="5">
    <source>
        <dbReference type="ARBA" id="ARBA00022989"/>
    </source>
</evidence>
<evidence type="ECO:0000313" key="10">
    <source>
        <dbReference type="Proteomes" id="UP001153404"/>
    </source>
</evidence>
<reference evidence="9" key="1">
    <citation type="submission" date="2022-10" db="EMBL/GenBank/DDBJ databases">
        <title>Comparative genomic analysis of Cohnella hashimotonis sp. nov., isolated from the International Space Station.</title>
        <authorList>
            <person name="Simpson A."/>
            <person name="Venkateswaran K."/>
        </authorList>
    </citation>
    <scope>NUCLEOTIDE SEQUENCE</scope>
    <source>
        <strain evidence="9">DSM 28161</strain>
    </source>
</reference>
<keyword evidence="4 7" id="KW-0812">Transmembrane</keyword>
<dbReference type="Proteomes" id="UP001153404">
    <property type="component" value="Unassembled WGS sequence"/>
</dbReference>
<dbReference type="RefSeq" id="WP_277539155.1">
    <property type="nucleotide sequence ID" value="NZ_JAPDIA010000009.1"/>
</dbReference>
<evidence type="ECO:0000256" key="1">
    <source>
        <dbReference type="ARBA" id="ARBA00004651"/>
    </source>
</evidence>
<comment type="subcellular location">
    <subcellularLocation>
        <location evidence="1 7">Cell membrane</location>
        <topology evidence="1 7">Multi-pass membrane protein</topology>
    </subcellularLocation>
</comment>
<gene>
    <name evidence="9" type="ORF">OMP40_37340</name>
</gene>
<feature type="transmembrane region" description="Helical" evidence="7">
    <location>
        <begin position="77"/>
        <end position="101"/>
    </location>
</feature>
<feature type="transmembrane region" description="Helical" evidence="7">
    <location>
        <begin position="113"/>
        <end position="133"/>
    </location>
</feature>
<evidence type="ECO:0000313" key="9">
    <source>
        <dbReference type="EMBL" id="MDG0814314.1"/>
    </source>
</evidence>
<feature type="transmembrane region" description="Helical" evidence="7">
    <location>
        <begin position="267"/>
        <end position="289"/>
    </location>
</feature>
<comment type="caution">
    <text evidence="9">The sequence shown here is derived from an EMBL/GenBank/DDBJ whole genome shotgun (WGS) entry which is preliminary data.</text>
</comment>
<keyword evidence="6 7" id="KW-0472">Membrane</keyword>
<dbReference type="InterPro" id="IPR000515">
    <property type="entry name" value="MetI-like"/>
</dbReference>
<dbReference type="AlphaFoldDB" id="A0A9X4L5K8"/>
<dbReference type="Gene3D" id="1.10.3720.10">
    <property type="entry name" value="MetI-like"/>
    <property type="match status" value="1"/>
</dbReference>
<proteinExistence type="inferred from homology"/>
<keyword evidence="3" id="KW-1003">Cell membrane</keyword>
<dbReference type="SUPFAM" id="SSF161098">
    <property type="entry name" value="MetI-like"/>
    <property type="match status" value="1"/>
</dbReference>
<keyword evidence="5 7" id="KW-1133">Transmembrane helix</keyword>
<dbReference type="PROSITE" id="PS50928">
    <property type="entry name" value="ABC_TM1"/>
    <property type="match status" value="1"/>
</dbReference>
<dbReference type="InterPro" id="IPR035906">
    <property type="entry name" value="MetI-like_sf"/>
</dbReference>
<dbReference type="GO" id="GO:0005886">
    <property type="term" value="C:plasma membrane"/>
    <property type="evidence" value="ECO:0007669"/>
    <property type="project" value="UniProtKB-SubCell"/>
</dbReference>
<evidence type="ECO:0000259" key="8">
    <source>
        <dbReference type="PROSITE" id="PS50928"/>
    </source>
</evidence>
<comment type="similarity">
    <text evidence="7">Belongs to the binding-protein-dependent transport system permease family.</text>
</comment>
<sequence>MKSIGLTLWRQRVLFMFLLPGAAAVLVFSYAPMAGLVMAFQDYRVSDGFLRGEFVGLDQFRAFLTDPDFYAALRNTLAISGLTLLIGFPAPVALALMIDAVASSRFRKVVQSVTYLPHFITWVFIASLVYRLLDTESGIVNLALVKLGFAPVSFMQSPGYFWFILVLASVWKSIGWNSIIYLAAISGIDPELHNAGMVDGASRFQRMIYITLPSIVPTIALMFVLSLGSLVSVNFEAVFNLMNGFVQEKADVIDTFVYRNGVQMIKFSYATAIGLAQSVIASILVFAGFKFSNKMNGTKLL</sequence>
<evidence type="ECO:0000256" key="3">
    <source>
        <dbReference type="ARBA" id="ARBA00022475"/>
    </source>
</evidence>
<feature type="domain" description="ABC transmembrane type-1" evidence="8">
    <location>
        <begin position="73"/>
        <end position="288"/>
    </location>
</feature>
<dbReference type="PANTHER" id="PTHR43227">
    <property type="entry name" value="BLL4140 PROTEIN"/>
    <property type="match status" value="1"/>
</dbReference>
<name>A0A9X4L5K8_9BACL</name>
<protein>
    <submittedName>
        <fullName evidence="9">ABC transporter permease subunit</fullName>
    </submittedName>
</protein>